<dbReference type="Gene3D" id="3.30.460.10">
    <property type="entry name" value="Beta Polymerase, domain 2"/>
    <property type="match status" value="1"/>
</dbReference>
<dbReference type="SUPFAM" id="SSF81301">
    <property type="entry name" value="Nucleotidyltransferase"/>
    <property type="match status" value="1"/>
</dbReference>
<feature type="region of interest" description="Disordered" evidence="1">
    <location>
        <begin position="436"/>
        <end position="571"/>
    </location>
</feature>
<dbReference type="GO" id="GO:1990817">
    <property type="term" value="F:poly(A) RNA polymerase activity"/>
    <property type="evidence" value="ECO:0007669"/>
    <property type="project" value="InterPro"/>
</dbReference>
<dbReference type="EMBL" id="HG996468">
    <property type="protein sequence ID" value="CAG1851554.1"/>
    <property type="molecule type" value="Genomic_DNA"/>
</dbReference>
<feature type="compositionally biased region" description="Polar residues" evidence="1">
    <location>
        <begin position="523"/>
        <end position="534"/>
    </location>
</feature>
<dbReference type="SUPFAM" id="SSF81631">
    <property type="entry name" value="PAP/OAS1 substrate-binding domain"/>
    <property type="match status" value="1"/>
</dbReference>
<name>A0A8D7AJD4_MUSAM</name>
<dbReference type="GO" id="GO:0046872">
    <property type="term" value="F:metal ion binding"/>
    <property type="evidence" value="ECO:0007669"/>
    <property type="project" value="UniProtKB-KW"/>
</dbReference>
<dbReference type="Gene3D" id="1.10.1410.10">
    <property type="match status" value="1"/>
</dbReference>
<gene>
    <name evidence="3" type="ORF">GSMUA_190120.1</name>
</gene>
<proteinExistence type="predicted"/>
<evidence type="ECO:0000313" key="3">
    <source>
        <dbReference type="EMBL" id="CAG1851554.1"/>
    </source>
</evidence>
<sequence>MDSHRRLDSLTAHIALYHSASSKVSNPNPSPRAAVLRWFSGLTVAHRQSALTVADADFLRVLLQMLSRLRRRGHGFFFLLPDLPSPSLPSLCFRRSYGLLSRAAAADAAERTVADSLLLFASSDDSPLLDAATVAEDLVSDVDRFVAVMDAISGGRFLRGEVNGLAAPWAEMPWLKDKGYYSLEAFVANRLEVALRLSWLSSLGGKKLKGGKAAKEKALTAGLAANVFWRKKGCLDWWAGLDPGGRKKIFEAFLGKAAKSLVLLLLHCLSKHCSLIFIPDFLREFKYLFIVSIQVLFVSFQANEIIRESELASWNELCFHKLDGEFQLRYGPIPCWMRSKKPFFSRKPDFCMDIITNTSSGRPQSLAKYLNCLLVIQEICSLYLSEYEEKIMLFSTLPSADTISDSILRKLQKLLMGIYTNYINVELLGDAKLKTNQNKSQQKSNTGCLKGKKKSRSSGKPRSVPKASKVDSTSCETSVGHECGADSARDSTTRLCSQEETILPMDNQKAKTTTTTLKDHGNGTPSAENDTENIGDSFECKSHTSKKKSGRRRAKTKSKISSSMKVGCPDLEDKRSDLSSLAVDIERKEAIDPLLNGLSSPATVTPLLNGSAIISDPSPVDNSCEPYHEPGLMDENGNTGCMKKDLDLHNTINHCVTGLCFSKSSDRSEIHHECKCDSQSANTLEVVPQISMTNSAICSDETSANSVDPSMKCLENENRYQVSNLSLPMPEPSIKGRSYDWPETKINNSENLCKITSQFVASSINQEGFANDDGSVIQNDSKTCYSYNQTNTFEGKSYEWPVIAPHNFSSFNSQHVPAATERLHLDVGHEWPAYRHQSFLCSRHQARLPSNEGGCNHILPPLTLPMSFDWPPMVKSCTRLSQTVTVSYDSGYNSRLQSSYCTGFSGHAVQNTGTFSENDRIHTGDILDVYDMKNISDLAEDTESYWLSEEEIESHMLSGRDYNQFFGGGVMYWNPAEHVGSGFSRPPSHSSDDSGWAWHEADLNRAIDDMVGVPGLSASYNTNGLASPTATQFCSPFDTVGSGHQSVGYAVSGNDITGKVINSSSVPDIPEEKAPKSMNNSASVIEGVKGDTLPFSMLRPIIVPSMSRRGSRSEFKLGYEHKSPCVPSSRRDVPQIKRPPSPVVLCVPRVPRPPPPSPVGESRKRGFPIVRSGSSSPRHWGVRFSDESGSEESRCCFDGAEVVWPSWGNKGLTTNPMVRSIHGPLLTDHLITIPQLAFDQEHPDVALPLQPPELLNCSSAKTSLSIMHNLLHEEIDFFCKQVAAENLIKKPYINWAVKRVTRSLQVLWPRSRTNIFGSNATGLALPTSDVDIVVSLPPVRNLEPIKEAGILEGRNGIKETCLQHAARYLANQEWVRNDSLKTIENTAIPVIMLVAEVPDDIDISRKKSSMVDIPRALSSMVPGRQCNIPTTDLSSSDCTSWPYSKMKKDDNIDVKSIRLDISFKSASHTGLQTSELVRELTQQFPASVPLALVLKKFLADRSLDHAYSGGLSSYCLVLLIIRFLQHEHHVGRPNNQNLGGLLMDFLYFFGYIFEPRHMRVSIQGSGIYMNRERGLSIDPIHIDDPLYPTNNVGRNCFRIHQCIKAFADAYSVLENELPHFSGNSVPSSTGKFRLLQKIISNIDCVE</sequence>
<dbReference type="Pfam" id="PF22600">
    <property type="entry name" value="MTPAP-like_central"/>
    <property type="match status" value="1"/>
</dbReference>
<feature type="compositionally biased region" description="Polar residues" evidence="1">
    <location>
        <begin position="436"/>
        <end position="447"/>
    </location>
</feature>
<feature type="compositionally biased region" description="Basic residues" evidence="1">
    <location>
        <begin position="450"/>
        <end position="459"/>
    </location>
</feature>
<feature type="domain" description="Poly(A) RNA polymerase mitochondrial-like central palm" evidence="2">
    <location>
        <begin position="1296"/>
        <end position="1395"/>
    </location>
</feature>
<dbReference type="InterPro" id="IPR043519">
    <property type="entry name" value="NT_sf"/>
</dbReference>
<feature type="compositionally biased region" description="Basic and acidic residues" evidence="1">
    <location>
        <begin position="483"/>
        <end position="492"/>
    </location>
</feature>
<evidence type="ECO:0000256" key="1">
    <source>
        <dbReference type="SAM" id="MobiDB-lite"/>
    </source>
</evidence>
<dbReference type="PANTHER" id="PTHR23092">
    <property type="entry name" value="POLY(A) RNA POLYMERASE"/>
    <property type="match status" value="1"/>
</dbReference>
<evidence type="ECO:0000259" key="2">
    <source>
        <dbReference type="Pfam" id="PF22600"/>
    </source>
</evidence>
<dbReference type="InterPro" id="IPR054708">
    <property type="entry name" value="MTPAP-like_central"/>
</dbReference>
<dbReference type="PANTHER" id="PTHR23092:SF48">
    <property type="entry name" value="NUCLEOTIDYLTRANSFERASE FAMILY PROTEIN"/>
    <property type="match status" value="1"/>
</dbReference>
<protein>
    <submittedName>
        <fullName evidence="3">(wild Malaysian banana) hypothetical protein</fullName>
    </submittedName>
</protein>
<feature type="compositionally biased region" description="Basic residues" evidence="1">
    <location>
        <begin position="543"/>
        <end position="558"/>
    </location>
</feature>
<feature type="region of interest" description="Disordered" evidence="1">
    <location>
        <begin position="1153"/>
        <end position="1173"/>
    </location>
</feature>
<dbReference type="InterPro" id="IPR045862">
    <property type="entry name" value="Trf4-like"/>
</dbReference>
<organism evidence="3">
    <name type="scientific">Musa acuminata subsp. malaccensis</name>
    <name type="common">Wild banana</name>
    <name type="synonym">Musa malaccensis</name>
    <dbReference type="NCBI Taxonomy" id="214687"/>
    <lineage>
        <taxon>Eukaryota</taxon>
        <taxon>Viridiplantae</taxon>
        <taxon>Streptophyta</taxon>
        <taxon>Embryophyta</taxon>
        <taxon>Tracheophyta</taxon>
        <taxon>Spermatophyta</taxon>
        <taxon>Magnoliopsida</taxon>
        <taxon>Liliopsida</taxon>
        <taxon>Zingiberales</taxon>
        <taxon>Musaceae</taxon>
        <taxon>Musa</taxon>
    </lineage>
</organism>
<reference evidence="3" key="1">
    <citation type="submission" date="2021-03" db="EMBL/GenBank/DDBJ databases">
        <authorList>
            <consortium name="Genoscope - CEA"/>
            <person name="William W."/>
        </authorList>
    </citation>
    <scope>NUCLEOTIDE SEQUENCE</scope>
    <source>
        <strain evidence="3">Doubled-haploid Pahang</strain>
    </source>
</reference>
<accession>A0A8D7AJD4</accession>